<dbReference type="eggNOG" id="KOG0764">
    <property type="taxonomic scope" value="Eukaryota"/>
</dbReference>
<name>C4JPI3_UNCRE</name>
<evidence type="ECO:0000256" key="4">
    <source>
        <dbReference type="ARBA" id="ARBA00022692"/>
    </source>
</evidence>
<reference evidence="12" key="1">
    <citation type="journal article" date="2009" name="Genome Res.">
        <title>Comparative genomic analyses of the human fungal pathogens Coccidioides and their relatives.</title>
        <authorList>
            <person name="Sharpton T.J."/>
            <person name="Stajich J.E."/>
            <person name="Rounsley S.D."/>
            <person name="Gardner M.J."/>
            <person name="Wortman J.R."/>
            <person name="Jordar V.S."/>
            <person name="Maiti R."/>
            <person name="Kodira C.D."/>
            <person name="Neafsey D.E."/>
            <person name="Zeng Q."/>
            <person name="Hung C.-Y."/>
            <person name="McMahan C."/>
            <person name="Muszewska A."/>
            <person name="Grynberg M."/>
            <person name="Mandel M.A."/>
            <person name="Kellner E.M."/>
            <person name="Barker B.M."/>
            <person name="Galgiani J.N."/>
            <person name="Orbach M.J."/>
            <person name="Kirkland T.N."/>
            <person name="Cole G.T."/>
            <person name="Henn M.R."/>
            <person name="Birren B.W."/>
            <person name="Taylor J.W."/>
        </authorList>
    </citation>
    <scope>NUCLEOTIDE SEQUENCE [LARGE SCALE GENOMIC DNA]</scope>
    <source>
        <strain evidence="12">UAMH 1704</strain>
    </source>
</reference>
<evidence type="ECO:0000256" key="7">
    <source>
        <dbReference type="ARBA" id="ARBA00022989"/>
    </source>
</evidence>
<evidence type="ECO:0000256" key="10">
    <source>
        <dbReference type="RuleBase" id="RU000488"/>
    </source>
</evidence>
<dbReference type="HOGENOM" id="CLU_015166_6_4_1"/>
<sequence>MVQFSEETKATPIVNQDRISSRSIIGSHSATAKEVPTIHLKLSLLLYSLASGKLGNIHVYRVTLFESSVKSPGAREGFPHSIAASHRMLSGTLNLKDALRRLYGREDGLGNLDYFVASGTAANNAYLKGALTAILTNPIWVIKTRMLSTGAGVAGAYPSMTHGIRQIYQSEGLTGFYRGMIPALLGVGHGALQFMAYEQLKRYRSLMVSSDLTASDSGAGKLSNTDYLALSGLSKVFAGSVTYPYQVLRARLQTYDAAGTYRGFIDVISQIWRREGLTGFYKGLGPNLFRVLPSTWVTFLVYENMREYCLHL</sequence>
<evidence type="ECO:0000256" key="6">
    <source>
        <dbReference type="ARBA" id="ARBA00022792"/>
    </source>
</evidence>
<dbReference type="FunCoup" id="C4JPI3">
    <property type="interactions" value="71"/>
</dbReference>
<dbReference type="RefSeq" id="XP_002543638.1">
    <property type="nucleotide sequence ID" value="XM_002543592.1"/>
</dbReference>
<dbReference type="SUPFAM" id="SSF103506">
    <property type="entry name" value="Mitochondrial carrier"/>
    <property type="match status" value="1"/>
</dbReference>
<dbReference type="Proteomes" id="UP000002058">
    <property type="component" value="Unassembled WGS sequence"/>
</dbReference>
<dbReference type="EMBL" id="CH476616">
    <property type="protein sequence ID" value="EEP78309.1"/>
    <property type="molecule type" value="Genomic_DNA"/>
</dbReference>
<dbReference type="InParanoid" id="C4JPI3"/>
<dbReference type="PANTHER" id="PTHR45683">
    <property type="entry name" value="MITOCHONDRIAL NICOTINAMIDE ADENINE DINUCLEOTIDE TRANSPORTER 1-RELATED-RELATED"/>
    <property type="match status" value="1"/>
</dbReference>
<dbReference type="InterPro" id="IPR018108">
    <property type="entry name" value="MCP_transmembrane"/>
</dbReference>
<keyword evidence="6" id="KW-0999">Mitochondrion inner membrane</keyword>
<dbReference type="GeneID" id="8437786"/>
<evidence type="ECO:0000256" key="9">
    <source>
        <dbReference type="PROSITE-ProRule" id="PRU00282"/>
    </source>
</evidence>
<dbReference type="PROSITE" id="PS50920">
    <property type="entry name" value="SOLCAR"/>
    <property type="match status" value="2"/>
</dbReference>
<feature type="repeat" description="Solcar" evidence="9">
    <location>
        <begin position="116"/>
        <end position="203"/>
    </location>
</feature>
<dbReference type="AlphaFoldDB" id="C4JPI3"/>
<keyword evidence="12" id="KW-1185">Reference proteome</keyword>
<dbReference type="GO" id="GO:0006862">
    <property type="term" value="P:nucleotide transport"/>
    <property type="evidence" value="ECO:0007669"/>
    <property type="project" value="InterPro"/>
</dbReference>
<keyword evidence="5" id="KW-0677">Repeat</keyword>
<keyword evidence="6" id="KW-0496">Mitochondrion</keyword>
<dbReference type="GO" id="GO:0055085">
    <property type="term" value="P:transmembrane transport"/>
    <property type="evidence" value="ECO:0007669"/>
    <property type="project" value="InterPro"/>
</dbReference>
<dbReference type="KEGG" id="ure:UREG_03155"/>
<accession>C4JPI3</accession>
<keyword evidence="4 9" id="KW-0812">Transmembrane</keyword>
<dbReference type="GO" id="GO:0016020">
    <property type="term" value="C:membrane"/>
    <property type="evidence" value="ECO:0007669"/>
    <property type="project" value="UniProtKB-SubCell"/>
</dbReference>
<comment type="similarity">
    <text evidence="2 10">Belongs to the mitochondrial carrier (TC 2.A.29) family.</text>
</comment>
<evidence type="ECO:0000256" key="1">
    <source>
        <dbReference type="ARBA" id="ARBA00004141"/>
    </source>
</evidence>
<keyword evidence="8 9" id="KW-0472">Membrane</keyword>
<dbReference type="VEuPathDB" id="FungiDB:UREG_03155"/>
<evidence type="ECO:0000256" key="3">
    <source>
        <dbReference type="ARBA" id="ARBA00022448"/>
    </source>
</evidence>
<dbReference type="OrthoDB" id="428293at2759"/>
<evidence type="ECO:0000256" key="5">
    <source>
        <dbReference type="ARBA" id="ARBA00022737"/>
    </source>
</evidence>
<organism evidence="11 12">
    <name type="scientific">Uncinocarpus reesii (strain UAMH 1704)</name>
    <dbReference type="NCBI Taxonomy" id="336963"/>
    <lineage>
        <taxon>Eukaryota</taxon>
        <taxon>Fungi</taxon>
        <taxon>Dikarya</taxon>
        <taxon>Ascomycota</taxon>
        <taxon>Pezizomycotina</taxon>
        <taxon>Eurotiomycetes</taxon>
        <taxon>Eurotiomycetidae</taxon>
        <taxon>Onygenales</taxon>
        <taxon>Onygenaceae</taxon>
        <taxon>Uncinocarpus</taxon>
    </lineage>
</organism>
<proteinExistence type="inferred from homology"/>
<evidence type="ECO:0000313" key="12">
    <source>
        <dbReference type="Proteomes" id="UP000002058"/>
    </source>
</evidence>
<keyword evidence="7" id="KW-1133">Transmembrane helix</keyword>
<dbReference type="Gene3D" id="1.50.40.10">
    <property type="entry name" value="Mitochondrial carrier domain"/>
    <property type="match status" value="1"/>
</dbReference>
<keyword evidence="3 10" id="KW-0813">Transport</keyword>
<feature type="repeat" description="Solcar" evidence="9">
    <location>
        <begin position="226"/>
        <end position="308"/>
    </location>
</feature>
<evidence type="ECO:0000256" key="2">
    <source>
        <dbReference type="ARBA" id="ARBA00006375"/>
    </source>
</evidence>
<gene>
    <name evidence="11" type="ORF">UREG_03155</name>
</gene>
<protein>
    <recommendedName>
        <fullName evidence="13">Mitochondrial thiamine pyrophosphate carrier 1</fullName>
    </recommendedName>
</protein>
<dbReference type="InterPro" id="IPR023395">
    <property type="entry name" value="MCP_dom_sf"/>
</dbReference>
<evidence type="ECO:0000313" key="11">
    <source>
        <dbReference type="EMBL" id="EEP78309.1"/>
    </source>
</evidence>
<dbReference type="InterPro" id="IPR044712">
    <property type="entry name" value="SLC25A32-like"/>
</dbReference>
<dbReference type="Pfam" id="PF00153">
    <property type="entry name" value="Mito_carr"/>
    <property type="match status" value="2"/>
</dbReference>
<evidence type="ECO:0000256" key="8">
    <source>
        <dbReference type="ARBA" id="ARBA00023136"/>
    </source>
</evidence>
<dbReference type="STRING" id="336963.C4JPI3"/>
<evidence type="ECO:0008006" key="13">
    <source>
        <dbReference type="Google" id="ProtNLM"/>
    </source>
</evidence>
<comment type="subcellular location">
    <subcellularLocation>
        <location evidence="1">Membrane</location>
        <topology evidence="1">Multi-pass membrane protein</topology>
    </subcellularLocation>
</comment>